<dbReference type="InterPro" id="IPR019845">
    <property type="entry name" value="Squalene/phytoene_synthase_CS"/>
</dbReference>
<dbReference type="Gene3D" id="1.10.600.10">
    <property type="entry name" value="Farnesyl Diphosphate Synthase"/>
    <property type="match status" value="1"/>
</dbReference>
<dbReference type="SFLD" id="SFLDG01018">
    <property type="entry name" value="Squalene/Phytoene_Synthase_Lik"/>
    <property type="match status" value="1"/>
</dbReference>
<dbReference type="InterPro" id="IPR033904">
    <property type="entry name" value="Trans_IPPS_HH"/>
</dbReference>
<dbReference type="GO" id="GO:0016117">
    <property type="term" value="P:carotenoid biosynthetic process"/>
    <property type="evidence" value="ECO:0007669"/>
    <property type="project" value="UniProtKB-ARBA"/>
</dbReference>
<protein>
    <submittedName>
        <fullName evidence="3">Uncharacterized protein</fullName>
    </submittedName>
</protein>
<gene>
    <name evidence="3" type="ORF">AKG39_03115</name>
</gene>
<dbReference type="SUPFAM" id="SSF48576">
    <property type="entry name" value="Terpenoid synthases"/>
    <property type="match status" value="1"/>
</dbReference>
<dbReference type="Pfam" id="PF00494">
    <property type="entry name" value="SQS_PSY"/>
    <property type="match status" value="1"/>
</dbReference>
<dbReference type="GO" id="GO:0051996">
    <property type="term" value="F:squalene synthase [NAD(P)H] activity"/>
    <property type="evidence" value="ECO:0007669"/>
    <property type="project" value="InterPro"/>
</dbReference>
<evidence type="ECO:0000256" key="2">
    <source>
        <dbReference type="ARBA" id="ARBA00022679"/>
    </source>
</evidence>
<comment type="pathway">
    <text evidence="1">Carotenoid biosynthesis.</text>
</comment>
<sequence>MESRLQSDLDWCEALIRKNSSSFYRAFRNLPRERAQGIFAIYAFCRIADDYVDVDNNPQAVLDMAQKLEAFARGETPDEPMWRSLRWAFDSFSLEIEPFRDMLKGQLQDSEFQQPEDFKALLDYCYLVAGTVGLMLCPILATPVTAAAKKESIELGIAMQLTNILRDIGTDYRINRIYLPRDLMDDFGVSTESLAGPEPSTQLISLWEKIAGESEIRYNRIRKGLKAFDKDARFPILLSLLYYRRILKRCRKSKYHFLDRRIYVFGWQKLILFGLARWQVFRLGLHQ</sequence>
<dbReference type="PROSITE" id="PS01045">
    <property type="entry name" value="SQUALEN_PHYTOEN_SYN_2"/>
    <property type="match status" value="1"/>
</dbReference>
<organism evidence="3 4">
    <name type="scientific">Acetobacterium bakii</name>
    <dbReference type="NCBI Taxonomy" id="52689"/>
    <lineage>
        <taxon>Bacteria</taxon>
        <taxon>Bacillati</taxon>
        <taxon>Bacillota</taxon>
        <taxon>Clostridia</taxon>
        <taxon>Eubacteriales</taxon>
        <taxon>Eubacteriaceae</taxon>
        <taxon>Acetobacterium</taxon>
    </lineage>
</organism>
<dbReference type="InterPro" id="IPR008949">
    <property type="entry name" value="Isoprenoid_synthase_dom_sf"/>
</dbReference>
<evidence type="ECO:0000256" key="1">
    <source>
        <dbReference type="ARBA" id="ARBA00004829"/>
    </source>
</evidence>
<dbReference type="InterPro" id="IPR044843">
    <property type="entry name" value="Trans_IPPS_bact-type"/>
</dbReference>
<proteinExistence type="predicted"/>
<dbReference type="AlphaFoldDB" id="A0A0L6U5R2"/>
<accession>A0A0L6U5R2</accession>
<dbReference type="PROSITE" id="PS01044">
    <property type="entry name" value="SQUALEN_PHYTOEN_SYN_1"/>
    <property type="match status" value="1"/>
</dbReference>
<comment type="caution">
    <text evidence="3">The sequence shown here is derived from an EMBL/GenBank/DDBJ whole genome shotgun (WGS) entry which is preliminary data.</text>
</comment>
<dbReference type="GO" id="GO:0004311">
    <property type="term" value="F:geranylgeranyl diphosphate synthase activity"/>
    <property type="evidence" value="ECO:0007669"/>
    <property type="project" value="InterPro"/>
</dbReference>
<evidence type="ECO:0000313" key="3">
    <source>
        <dbReference type="EMBL" id="KNZ43150.1"/>
    </source>
</evidence>
<dbReference type="OrthoDB" id="9787280at2"/>
<dbReference type="SFLD" id="SFLDG01212">
    <property type="entry name" value="Phytoene_synthase_like"/>
    <property type="match status" value="1"/>
</dbReference>
<keyword evidence="4" id="KW-1185">Reference proteome</keyword>
<dbReference type="STRING" id="52689.AKG39_03115"/>
<dbReference type="RefSeq" id="WP_050738894.1">
    <property type="nucleotide sequence ID" value="NZ_LGYO01000007.1"/>
</dbReference>
<reference evidence="4" key="1">
    <citation type="submission" date="2015-07" db="EMBL/GenBank/DDBJ databases">
        <title>Draft genome sequence of Acetobacterium bakii DSM 8293, a potential psychrophilic chemical producer through syngas fermentation.</title>
        <authorList>
            <person name="Song Y."/>
            <person name="Hwang S."/>
            <person name="Cho B.-K."/>
        </authorList>
    </citation>
    <scope>NUCLEOTIDE SEQUENCE [LARGE SCALE GENOMIC DNA]</scope>
    <source>
        <strain evidence="4">DSM 8239</strain>
    </source>
</reference>
<dbReference type="CDD" id="cd00683">
    <property type="entry name" value="Trans_IPPS_HH"/>
    <property type="match status" value="1"/>
</dbReference>
<dbReference type="PANTHER" id="PTHR31480">
    <property type="entry name" value="BIFUNCTIONAL LYCOPENE CYCLASE/PHYTOENE SYNTHASE"/>
    <property type="match status" value="1"/>
</dbReference>
<dbReference type="InterPro" id="IPR002060">
    <property type="entry name" value="Squ/phyt_synthse"/>
</dbReference>
<dbReference type="EMBL" id="LGYO01000007">
    <property type="protein sequence ID" value="KNZ43150.1"/>
    <property type="molecule type" value="Genomic_DNA"/>
</dbReference>
<evidence type="ECO:0000313" key="4">
    <source>
        <dbReference type="Proteomes" id="UP000036873"/>
    </source>
</evidence>
<dbReference type="Proteomes" id="UP000036873">
    <property type="component" value="Unassembled WGS sequence"/>
</dbReference>
<dbReference type="SFLD" id="SFLDS00005">
    <property type="entry name" value="Isoprenoid_Synthase_Type_I"/>
    <property type="match status" value="1"/>
</dbReference>
<name>A0A0L6U5R2_9FIRM</name>
<keyword evidence="2" id="KW-0808">Transferase</keyword>
<dbReference type="PATRIC" id="fig|52689.4.peg.3551"/>